<dbReference type="SUPFAM" id="SSF54236">
    <property type="entry name" value="Ubiquitin-like"/>
    <property type="match status" value="1"/>
</dbReference>
<feature type="non-terminal residue" evidence="5">
    <location>
        <position position="1"/>
    </location>
</feature>
<evidence type="ECO:0000256" key="1">
    <source>
        <dbReference type="ARBA" id="ARBA00022490"/>
    </source>
</evidence>
<feature type="compositionally biased region" description="Basic and acidic residues" evidence="2">
    <location>
        <begin position="723"/>
        <end position="733"/>
    </location>
</feature>
<evidence type="ECO:0000259" key="3">
    <source>
        <dbReference type="PROSITE" id="PS50053"/>
    </source>
</evidence>
<proteinExistence type="predicted"/>
<dbReference type="InterPro" id="IPR000626">
    <property type="entry name" value="Ubiquitin-like_dom"/>
</dbReference>
<feature type="compositionally biased region" description="Polar residues" evidence="2">
    <location>
        <begin position="689"/>
        <end position="698"/>
    </location>
</feature>
<dbReference type="Pfam" id="PF13236">
    <property type="entry name" value="CLU"/>
    <property type="match status" value="1"/>
</dbReference>
<dbReference type="GO" id="GO:0005737">
    <property type="term" value="C:cytoplasm"/>
    <property type="evidence" value="ECO:0007669"/>
    <property type="project" value="TreeGrafter"/>
</dbReference>
<dbReference type="InterPro" id="IPR027523">
    <property type="entry name" value="CLU_prot"/>
</dbReference>
<name>A0A9W8AXM2_9FUNG</name>
<dbReference type="InterPro" id="IPR028275">
    <property type="entry name" value="CLU_N"/>
</dbReference>
<dbReference type="PROSITE" id="PS51823">
    <property type="entry name" value="CLU"/>
    <property type="match status" value="1"/>
</dbReference>
<feature type="region of interest" description="Disordered" evidence="2">
    <location>
        <begin position="676"/>
        <end position="734"/>
    </location>
</feature>
<dbReference type="PANTHER" id="PTHR12601">
    <property type="entry name" value="EUKARYOTIC TRANSLATION INITIATION FACTOR 3 SUBUNIT EIF-3"/>
    <property type="match status" value="1"/>
</dbReference>
<dbReference type="Gene3D" id="3.30.2280.10">
    <property type="entry name" value="Hypothetical protein (hspc210)"/>
    <property type="match status" value="1"/>
</dbReference>
<feature type="domain" description="Ubiquitin-like" evidence="3">
    <location>
        <begin position="42"/>
        <end position="102"/>
    </location>
</feature>
<evidence type="ECO:0000259" key="4">
    <source>
        <dbReference type="PROSITE" id="PS51823"/>
    </source>
</evidence>
<evidence type="ECO:0000313" key="5">
    <source>
        <dbReference type="EMBL" id="KAJ1973474.1"/>
    </source>
</evidence>
<feature type="region of interest" description="Disordered" evidence="2">
    <location>
        <begin position="1"/>
        <end position="35"/>
    </location>
</feature>
<dbReference type="InterPro" id="IPR023231">
    <property type="entry name" value="GSKIP_dom_sf"/>
</dbReference>
<dbReference type="CDD" id="cd17039">
    <property type="entry name" value="Ubl_ubiquitin_like"/>
    <property type="match status" value="1"/>
</dbReference>
<feature type="region of interest" description="Disordered" evidence="2">
    <location>
        <begin position="179"/>
        <end position="223"/>
    </location>
</feature>
<comment type="caution">
    <text evidence="5">The sequence shown here is derived from an EMBL/GenBank/DDBJ whole genome shotgun (WGS) entry which is preliminary data.</text>
</comment>
<reference evidence="5" key="1">
    <citation type="submission" date="2022-07" db="EMBL/GenBank/DDBJ databases">
        <title>Phylogenomic reconstructions and comparative analyses of Kickxellomycotina fungi.</title>
        <authorList>
            <person name="Reynolds N.K."/>
            <person name="Stajich J.E."/>
            <person name="Barry K."/>
            <person name="Grigoriev I.V."/>
            <person name="Crous P."/>
            <person name="Smith M.E."/>
        </authorList>
    </citation>
    <scope>NUCLEOTIDE SEQUENCE</scope>
    <source>
        <strain evidence="5">RSA 567</strain>
    </source>
</reference>
<dbReference type="FunFam" id="3.30.2280.10:FF:000002">
    <property type="entry name" value="Clustered mitochondria protein homolog"/>
    <property type="match status" value="1"/>
</dbReference>
<dbReference type="InterPro" id="IPR029071">
    <property type="entry name" value="Ubiquitin-like_domsf"/>
</dbReference>
<accession>A0A9W8AXM2</accession>
<feature type="compositionally biased region" description="Basic and acidic residues" evidence="2">
    <location>
        <begin position="678"/>
        <end position="688"/>
    </location>
</feature>
<dbReference type="InterPro" id="IPR025697">
    <property type="entry name" value="CLU_dom"/>
</dbReference>
<evidence type="ECO:0000313" key="6">
    <source>
        <dbReference type="Proteomes" id="UP001151582"/>
    </source>
</evidence>
<keyword evidence="1" id="KW-0963">Cytoplasm</keyword>
<dbReference type="EMBL" id="JANBQB010000815">
    <property type="protein sequence ID" value="KAJ1973474.1"/>
    <property type="molecule type" value="Genomic_DNA"/>
</dbReference>
<dbReference type="AlphaFoldDB" id="A0A9W8AXM2"/>
<dbReference type="Gene3D" id="3.10.20.90">
    <property type="entry name" value="Phosphatidylinositol 3-kinase Catalytic Subunit, Chain A, domain 1"/>
    <property type="match status" value="1"/>
</dbReference>
<dbReference type="PANTHER" id="PTHR12601:SF6">
    <property type="entry name" value="CLUSTERED MITOCHONDRIA PROTEIN HOMOLOG"/>
    <property type="match status" value="1"/>
</dbReference>
<organism evidence="5 6">
    <name type="scientific">Dimargaris verticillata</name>
    <dbReference type="NCBI Taxonomy" id="2761393"/>
    <lineage>
        <taxon>Eukaryota</taxon>
        <taxon>Fungi</taxon>
        <taxon>Fungi incertae sedis</taxon>
        <taxon>Zoopagomycota</taxon>
        <taxon>Kickxellomycotina</taxon>
        <taxon>Dimargaritomycetes</taxon>
        <taxon>Dimargaritales</taxon>
        <taxon>Dimargaritaceae</taxon>
        <taxon>Dimargaris</taxon>
    </lineage>
</organism>
<feature type="compositionally biased region" description="Low complexity" evidence="2">
    <location>
        <begin position="19"/>
        <end position="35"/>
    </location>
</feature>
<dbReference type="PROSITE" id="PS50053">
    <property type="entry name" value="UBIQUITIN_2"/>
    <property type="match status" value="1"/>
</dbReference>
<evidence type="ECO:0000256" key="2">
    <source>
        <dbReference type="SAM" id="MobiDB-lite"/>
    </source>
</evidence>
<dbReference type="OrthoDB" id="1414216at2759"/>
<dbReference type="GO" id="GO:0003729">
    <property type="term" value="F:mRNA binding"/>
    <property type="evidence" value="ECO:0007669"/>
    <property type="project" value="TreeGrafter"/>
</dbReference>
<feature type="domain" description="Clu" evidence="4">
    <location>
        <begin position="389"/>
        <end position="631"/>
    </location>
</feature>
<dbReference type="Pfam" id="PF15044">
    <property type="entry name" value="CLU_N"/>
    <property type="match status" value="1"/>
</dbReference>
<protein>
    <submittedName>
        <fullName evidence="5">Intracellular distribution of mitochondria</fullName>
    </submittedName>
</protein>
<feature type="compositionally biased region" description="Basic residues" evidence="2">
    <location>
        <begin position="189"/>
        <end position="200"/>
    </location>
</feature>
<keyword evidence="6" id="KW-1185">Reference proteome</keyword>
<dbReference type="GO" id="GO:0048312">
    <property type="term" value="P:intracellular distribution of mitochondria"/>
    <property type="evidence" value="ECO:0007669"/>
    <property type="project" value="TreeGrafter"/>
</dbReference>
<feature type="compositionally biased region" description="Pro residues" evidence="2">
    <location>
        <begin position="9"/>
        <end position="18"/>
    </location>
</feature>
<dbReference type="SUPFAM" id="SSF103107">
    <property type="entry name" value="Hypothetical protein c14orf129, hspc210"/>
    <property type="match status" value="1"/>
</dbReference>
<gene>
    <name evidence="5" type="primary">CLU1_1</name>
    <name evidence="5" type="ORF">H4R34_005063</name>
</gene>
<sequence length="803" mass="87925">MDPQSQPEQPGPVSPPQEPQSQSQPQPQQEQELEQPTVEQALTLVVEAPDGQTLTLLASPNETVGDLKQNVIESPETCMHSCFHLTFNGQRLNEFVELGDVDGLVPDSKIVMVKDAYTDREVRSHVNRLRDLLIGPYKPSVYAFGVDAGISVFSSVTGTLAEESTATLDSEAAPANGSLKVASTAGSLKPRKKGGKKKKTKTEASQTLSPPPSTAENGSEAMADSSAHPFKNYVFDQVPSLTEYFPSTYHQDRQIPQCLASLAVSGWNPVPQLRKLQGDLIYLTVKTLEGTTHEITGATSGFFINQSSASRFNPAPNTRVRGHHNHSLISLLEALSPAFATQFKKLQHFITSKPMLEVLPVATSHAAYPWCVQTRPDAGNGTAQLHTFDPSRSSESYLQYGVDASDSLRDWNDELQSHRELPRTTLQERVLRDRLINKVQADFAEAAAKGAQAIVEGSVVPLNPLEPESTHMYIYNNIFFSKGLDGRDTFKDQGGDAAAHVATSKDLEGVRILNGIDLENLCTLGTVVVDYKGERLVAQSIVPGIFRRQDDSGALYGSVDNGVTIAADPKFHTKVAKIAEYLHWQEHTVVDAKGDSHTLYGSIETKGITGADGRSYLLDLFRFNPLDIEFIEAECDASATEKSLPAYPHRLAMLRPEVMDLYWEHKSREAARAFLAKHKQEQEQDNKAQSETATNEAGSESAVAEDKPASADAENSSAAVSADKPDEPPKIPKFELAFNPDAFSTVKVPDDETNQAQHRQEQTDIRAVSQFLRTMLIPGLISDLLTYEVSVIDSASLTKLLHR</sequence>
<dbReference type="Proteomes" id="UP001151582">
    <property type="component" value="Unassembled WGS sequence"/>
</dbReference>